<reference evidence="3" key="1">
    <citation type="submission" date="2013-06" db="EMBL/GenBank/DDBJ databases">
        <title>Complete Genome Sequence of Hyperthermophilic Palaeococcus pacificus DY20341T, Isolated from a Deep-Sea Hydrothermal Sediments.</title>
        <authorList>
            <person name="Zeng X."/>
            <person name="Shao Z."/>
        </authorList>
    </citation>
    <scope>NUCLEOTIDE SEQUENCE [LARGE SCALE GENOMIC DNA]</scope>
    <source>
        <strain evidence="3">DY20341</strain>
    </source>
</reference>
<keyword evidence="3" id="KW-1185">Reference proteome</keyword>
<sequence length="538" mass="62961">MITFDRIINILEPMNPWWNDSEWHRKDQEIINFNNSKVQWQPRLMFLIHRRLIEKEKTGIITVRGPRRLGKTTMIKRLIQIMVAQDVNPRRIVYIQCDDPQIDKLYEETGNALKRIIIEYTNNFKSDLPIFFFFDEATFYKGNWAREIKSAADQAYINKKAFIYITGSSALDLDTSRNLLIGRQGDVLTALPSGSDQFLYPMRFVEFVETVNPDIFGFLKENYLMSSKRKFSLFRSLTKIKDNRFTLLLETINEEFGDILATLIWKYILGGGYARNLHSILENNFIPLEFYEEVYTTIIQDAYKLDLEREVIEKTLEIILTQHENSSTIEYPKFLQKIAQDCGISKPKGSIHPIEKYVRYLTNLKFALIYYKVNIGSNVPSVKKSTTVKTYLRDPFMFQAIYSKLNSIPNPFKYFNSLLQHDKREISAMIEGIVASHMAILPFLLNPVPNYDEKRFSGIYKAKKEIDFVSWTRSIKDNTPLIIPVEVKYRNKIRGDDLENALEFSKKLTRRVLIATKKDFKIDDNVILLPVPILLLLI</sequence>
<dbReference type="AlphaFoldDB" id="A0A075LRL1"/>
<dbReference type="PANTHER" id="PTHR33295:SF18">
    <property type="entry name" value="AAA+ ATPASE DOMAIN-CONTAINING PROTEIN"/>
    <property type="match status" value="1"/>
</dbReference>
<gene>
    <name evidence="2" type="ORF">PAP_04870</name>
</gene>
<organism evidence="2 3">
    <name type="scientific">Palaeococcus pacificus DY20341</name>
    <dbReference type="NCBI Taxonomy" id="1343739"/>
    <lineage>
        <taxon>Archaea</taxon>
        <taxon>Methanobacteriati</taxon>
        <taxon>Methanobacteriota</taxon>
        <taxon>Thermococci</taxon>
        <taxon>Thermococcales</taxon>
        <taxon>Thermococcaceae</taxon>
        <taxon>Palaeococcus</taxon>
    </lineage>
</organism>
<dbReference type="KEGG" id="ppac:PAP_04870"/>
<dbReference type="PANTHER" id="PTHR33295">
    <property type="entry name" value="ATPASE"/>
    <property type="match status" value="1"/>
</dbReference>
<dbReference type="SUPFAM" id="SSF52540">
    <property type="entry name" value="P-loop containing nucleoside triphosphate hydrolases"/>
    <property type="match status" value="1"/>
</dbReference>
<accession>A0A075LRL1</accession>
<dbReference type="InterPro" id="IPR027417">
    <property type="entry name" value="P-loop_NTPase"/>
</dbReference>
<dbReference type="EMBL" id="CP006019">
    <property type="protein sequence ID" value="AIF69385.1"/>
    <property type="molecule type" value="Genomic_DNA"/>
</dbReference>
<dbReference type="STRING" id="1343739.PAP_04870"/>
<proteinExistence type="predicted"/>
<evidence type="ECO:0000313" key="2">
    <source>
        <dbReference type="EMBL" id="AIF69385.1"/>
    </source>
</evidence>
<dbReference type="Proteomes" id="UP000027981">
    <property type="component" value="Chromosome"/>
</dbReference>
<evidence type="ECO:0000313" key="3">
    <source>
        <dbReference type="Proteomes" id="UP000027981"/>
    </source>
</evidence>
<dbReference type="Pfam" id="PF13173">
    <property type="entry name" value="AAA_14"/>
    <property type="match status" value="1"/>
</dbReference>
<feature type="domain" description="AAA" evidence="1">
    <location>
        <begin position="59"/>
        <end position="207"/>
    </location>
</feature>
<name>A0A075LRL1_9EURY</name>
<dbReference type="InterPro" id="IPR041682">
    <property type="entry name" value="AAA_14"/>
</dbReference>
<reference evidence="2 3" key="2">
    <citation type="journal article" date="2015" name="Genome Announc.">
        <title>Complete Genome Sequence of Hyperthermophilic Piezophilic Archaeon Palaeococcus pacificus DY20341T, Isolated from Deep-Sea Hydrothermal Sediments.</title>
        <authorList>
            <person name="Zeng X."/>
            <person name="Jebbar M."/>
            <person name="Shao Z."/>
        </authorList>
    </citation>
    <scope>NUCLEOTIDE SEQUENCE [LARGE SCALE GENOMIC DNA]</scope>
    <source>
        <strain evidence="2 3">DY20341</strain>
    </source>
</reference>
<dbReference type="HOGENOM" id="CLU_041527_2_0_2"/>
<protein>
    <recommendedName>
        <fullName evidence="1">AAA domain-containing protein</fullName>
    </recommendedName>
</protein>
<dbReference type="eggNOG" id="arCOG03167">
    <property type="taxonomic scope" value="Archaea"/>
</dbReference>
<evidence type="ECO:0000259" key="1">
    <source>
        <dbReference type="Pfam" id="PF13173"/>
    </source>
</evidence>